<dbReference type="AlphaFoldDB" id="A0A939PDX4"/>
<dbReference type="EMBL" id="JAGEOJ010000010">
    <property type="protein sequence ID" value="MBO2450452.1"/>
    <property type="molecule type" value="Genomic_DNA"/>
</dbReference>
<evidence type="ECO:0000313" key="1">
    <source>
        <dbReference type="EMBL" id="MBO2450452.1"/>
    </source>
</evidence>
<sequence length="557" mass="60015">MSPRHAVDDDALSKALSAVPGELDREVARAENGGAFGIKILTDMLRDYAAARSVADPAFEQRDSWAALRSSAELATYYVNALETESGGEVRAWVEYLGVGFGYEAEGGEEAYPHDWIAAFCLALICREDKQLRYLHALARTLRQNAQTPYVQALDALWADVAGLAETTETAHGPDGAAADVVPPGRHADEIALLNAIGRGDAAAFGTGLAALIEAHREQAKPDHVRHLIAWEPLALAVLAHDSGLKVEVETDYLPHRLITGEGPKKVEAGGRVVRPPFAQERAAAAIAFFDKNPPDRVGFPLSPTIITTQRPNAFRSAAGHLLESFSLRPMVDPEVTELRLWTDLRLASQAWTAAFTLASAPEDTPVTVTLAGRSEELPASGPVSCHGPWYYGTAIACALAARATEDLAVLREVTDETLAAGGAHADTKAYVRGLRALLRGEDPRAHVDAALSTTSGDDHWECLCNPRVRLLDRLVADDVEGFNRVLAEALELYLQYYSSPTQEDEAEGQYSLDALALACAAHDDKGWKIEVDSDYLPEWIVTGALVGTPADLTPYA</sequence>
<protein>
    <submittedName>
        <fullName evidence="1">Immunity 49 family protein</fullName>
    </submittedName>
</protein>
<dbReference type="Proteomes" id="UP000669179">
    <property type="component" value="Unassembled WGS sequence"/>
</dbReference>
<comment type="caution">
    <text evidence="1">The sequence shown here is derived from an EMBL/GenBank/DDBJ whole genome shotgun (WGS) entry which is preliminary data.</text>
</comment>
<dbReference type="InterPro" id="IPR029074">
    <property type="entry name" value="Imm49"/>
</dbReference>
<keyword evidence="2" id="KW-1185">Reference proteome</keyword>
<reference evidence="1" key="1">
    <citation type="submission" date="2021-03" db="EMBL/GenBank/DDBJ databases">
        <authorList>
            <person name="Kanchanasin P."/>
            <person name="Saeng-In P."/>
            <person name="Phongsopitanun W."/>
            <person name="Yuki M."/>
            <person name="Kudo T."/>
            <person name="Ohkuma M."/>
            <person name="Tanasupawat S."/>
        </authorList>
    </citation>
    <scope>NUCLEOTIDE SEQUENCE</scope>
    <source>
        <strain evidence="1">GKU 128</strain>
    </source>
</reference>
<evidence type="ECO:0000313" key="2">
    <source>
        <dbReference type="Proteomes" id="UP000669179"/>
    </source>
</evidence>
<proteinExistence type="predicted"/>
<accession>A0A939PDX4</accession>
<gene>
    <name evidence="1" type="ORF">J4573_25340</name>
</gene>
<organism evidence="1 2">
    <name type="scientific">Actinomadura barringtoniae</name>
    <dbReference type="NCBI Taxonomy" id="1427535"/>
    <lineage>
        <taxon>Bacteria</taxon>
        <taxon>Bacillati</taxon>
        <taxon>Actinomycetota</taxon>
        <taxon>Actinomycetes</taxon>
        <taxon>Streptosporangiales</taxon>
        <taxon>Thermomonosporaceae</taxon>
        <taxon>Actinomadura</taxon>
    </lineage>
</organism>
<dbReference type="RefSeq" id="WP_208258323.1">
    <property type="nucleotide sequence ID" value="NZ_JAGEOJ010000010.1"/>
</dbReference>
<name>A0A939PDX4_9ACTN</name>
<dbReference type="Pfam" id="PF15575">
    <property type="entry name" value="Imm49"/>
    <property type="match status" value="2"/>
</dbReference>